<comment type="caution">
    <text evidence="1">The sequence shown here is derived from an EMBL/GenBank/DDBJ whole genome shotgun (WGS) entry which is preliminary data.</text>
</comment>
<accession>A0ACB9JH16</accession>
<proteinExistence type="predicted"/>
<organism evidence="1 2">
    <name type="scientific">Smallanthus sonchifolius</name>
    <dbReference type="NCBI Taxonomy" id="185202"/>
    <lineage>
        <taxon>Eukaryota</taxon>
        <taxon>Viridiplantae</taxon>
        <taxon>Streptophyta</taxon>
        <taxon>Embryophyta</taxon>
        <taxon>Tracheophyta</taxon>
        <taxon>Spermatophyta</taxon>
        <taxon>Magnoliopsida</taxon>
        <taxon>eudicotyledons</taxon>
        <taxon>Gunneridae</taxon>
        <taxon>Pentapetalae</taxon>
        <taxon>asterids</taxon>
        <taxon>campanulids</taxon>
        <taxon>Asterales</taxon>
        <taxon>Asteraceae</taxon>
        <taxon>Asteroideae</taxon>
        <taxon>Heliantheae alliance</taxon>
        <taxon>Millerieae</taxon>
        <taxon>Smallanthus</taxon>
    </lineage>
</organism>
<evidence type="ECO:0000313" key="2">
    <source>
        <dbReference type="Proteomes" id="UP001056120"/>
    </source>
</evidence>
<name>A0ACB9JH16_9ASTR</name>
<reference evidence="1 2" key="2">
    <citation type="journal article" date="2022" name="Mol. Ecol. Resour.">
        <title>The genomes of chicory, endive, great burdock and yacon provide insights into Asteraceae paleo-polyploidization history and plant inulin production.</title>
        <authorList>
            <person name="Fan W."/>
            <person name="Wang S."/>
            <person name="Wang H."/>
            <person name="Wang A."/>
            <person name="Jiang F."/>
            <person name="Liu H."/>
            <person name="Zhao H."/>
            <person name="Xu D."/>
            <person name="Zhang Y."/>
        </authorList>
    </citation>
    <scope>NUCLEOTIDE SEQUENCE [LARGE SCALE GENOMIC DNA]</scope>
    <source>
        <strain evidence="2">cv. Yunnan</strain>
        <tissue evidence="1">Leaves</tissue>
    </source>
</reference>
<dbReference type="EMBL" id="CM042021">
    <property type="protein sequence ID" value="KAI3818971.1"/>
    <property type="molecule type" value="Genomic_DNA"/>
</dbReference>
<protein>
    <submittedName>
        <fullName evidence="1">Uncharacterized protein</fullName>
    </submittedName>
</protein>
<evidence type="ECO:0000313" key="1">
    <source>
        <dbReference type="EMBL" id="KAI3818971.1"/>
    </source>
</evidence>
<sequence length="989" mass="112739">MLDYGITFHETPILCDNTAVPHITKNPVQHSKTKHIEIKHHFIRDCVEKKHIRIVEVKTNKQTADIFTKAFDSTRFAQLVEMLGMINFQSDLMLDLFQEDKNNSLAFGMDLVFVKRHNVCAFLNSNDPKAAEFIPVLNFLANSNISFAISHNLPVFEATIRQFWETAEIITVYNVQHIRAIVHGQEVLFSEDTVREVLQLNDNPEAPFDFPIYYVKEWVILMSSRVLKDNLTGAVKEKFLAYPRFLQIIINHLLPELQQGGNTFVFDNMIAKTLSYIKSTNKRTNLAIADVPLFGHIIGEEEEFIPDIDPDLEEENLSSDEEELEAEQNQGNPPIDEAEIEVVIPIVQEEEQHVIEPVIEAPFVEEIQIVQEPAVNVEAGLQEDEEEVAESSGTLDAGIYGSDYYKSDSDERIEQLASSSKRQIESGSDFEEEEPRAKKIKTGLEDLSSSSESSFTTPEPSSHPTPQQSPIHTPPTSPQQLPIPTPPTSPQQSPIHTPPTSPHHDSTSPVPRVKTLSLEIKKLQDNLQKKDTEIDGLKSKLNEVKEEVKDLKLEVGGLHTQIDSQQTQLKTQQRLIIRQQEDFKALAEIGETTSELETSSPAFVTDPESALTVYTGHGAMTKESVEVKVEETESVLPSAHERREARKRGKGAMANIETVILDEEDIPSDDELHALLDEIDNFGYNDLHPEILTTEEKETEQTRYFTEEGDEIQTLSDEEDVQINLIKTIIPEPTIPISESIPTQDQPSTAPEPPISRKSWFKKIIPEETPQTYEWIAEHQELKRPPIGWKYDAERKLFIIRRYRGGVQHFKNMTDFQTLPFYDLRDLAKLPLQNPGKVMMAYDFEKFLHSQVNNDFKGMKPRKTQKKISKTRFHPKTKKPYVFLRYKPAQTHKTITIPKSVPVQLQTFRKWFYNPVIGSAVIECEGKEDITIFDPMELLKFQPEDLEVLFQNHIQAYSDEDEADAKAYQRIVSLHVKPFIPKTSEGPAA</sequence>
<dbReference type="Proteomes" id="UP001056120">
    <property type="component" value="Linkage Group LG04"/>
</dbReference>
<reference evidence="2" key="1">
    <citation type="journal article" date="2022" name="Mol. Ecol. Resour.">
        <title>The genomes of chicory, endive, great burdock and yacon provide insights into Asteraceae palaeo-polyploidization history and plant inulin production.</title>
        <authorList>
            <person name="Fan W."/>
            <person name="Wang S."/>
            <person name="Wang H."/>
            <person name="Wang A."/>
            <person name="Jiang F."/>
            <person name="Liu H."/>
            <person name="Zhao H."/>
            <person name="Xu D."/>
            <person name="Zhang Y."/>
        </authorList>
    </citation>
    <scope>NUCLEOTIDE SEQUENCE [LARGE SCALE GENOMIC DNA]</scope>
    <source>
        <strain evidence="2">cv. Yunnan</strain>
    </source>
</reference>
<keyword evidence="2" id="KW-1185">Reference proteome</keyword>
<gene>
    <name evidence="1" type="ORF">L1987_12793</name>
</gene>